<gene>
    <name evidence="2" type="ORF">FIBSPDRAFT_869433</name>
</gene>
<sequence length="54" mass="5767">MRHCDLGLSTQTRATEELGRLEPVASPVASPLLSLSNNTLSPTPLRAPCLPPTR</sequence>
<evidence type="ECO:0000313" key="3">
    <source>
        <dbReference type="Proteomes" id="UP000076532"/>
    </source>
</evidence>
<reference evidence="2 3" key="1">
    <citation type="journal article" date="2016" name="Mol. Biol. Evol.">
        <title>Comparative Genomics of Early-Diverging Mushroom-Forming Fungi Provides Insights into the Origins of Lignocellulose Decay Capabilities.</title>
        <authorList>
            <person name="Nagy L.G."/>
            <person name="Riley R."/>
            <person name="Tritt A."/>
            <person name="Adam C."/>
            <person name="Daum C."/>
            <person name="Floudas D."/>
            <person name="Sun H."/>
            <person name="Yadav J.S."/>
            <person name="Pangilinan J."/>
            <person name="Larsson K.H."/>
            <person name="Matsuura K."/>
            <person name="Barry K."/>
            <person name="Labutti K."/>
            <person name="Kuo R."/>
            <person name="Ohm R.A."/>
            <person name="Bhattacharya S.S."/>
            <person name="Shirouzu T."/>
            <person name="Yoshinaga Y."/>
            <person name="Martin F.M."/>
            <person name="Grigoriev I.V."/>
            <person name="Hibbett D.S."/>
        </authorList>
    </citation>
    <scope>NUCLEOTIDE SEQUENCE [LARGE SCALE GENOMIC DNA]</scope>
    <source>
        <strain evidence="2 3">CBS 109695</strain>
    </source>
</reference>
<protein>
    <submittedName>
        <fullName evidence="2">Uncharacterized protein</fullName>
    </submittedName>
</protein>
<keyword evidence="3" id="KW-1185">Reference proteome</keyword>
<feature type="compositionally biased region" description="Low complexity" evidence="1">
    <location>
        <begin position="23"/>
        <end position="44"/>
    </location>
</feature>
<dbReference type="EMBL" id="KV417635">
    <property type="protein sequence ID" value="KZP13291.1"/>
    <property type="molecule type" value="Genomic_DNA"/>
</dbReference>
<proteinExistence type="predicted"/>
<organism evidence="2 3">
    <name type="scientific">Athelia psychrophila</name>
    <dbReference type="NCBI Taxonomy" id="1759441"/>
    <lineage>
        <taxon>Eukaryota</taxon>
        <taxon>Fungi</taxon>
        <taxon>Dikarya</taxon>
        <taxon>Basidiomycota</taxon>
        <taxon>Agaricomycotina</taxon>
        <taxon>Agaricomycetes</taxon>
        <taxon>Agaricomycetidae</taxon>
        <taxon>Atheliales</taxon>
        <taxon>Atheliaceae</taxon>
        <taxon>Athelia</taxon>
    </lineage>
</organism>
<evidence type="ECO:0000256" key="1">
    <source>
        <dbReference type="SAM" id="MobiDB-lite"/>
    </source>
</evidence>
<accession>A0A166C4Q1</accession>
<feature type="region of interest" description="Disordered" evidence="1">
    <location>
        <begin position="1"/>
        <end position="54"/>
    </location>
</feature>
<dbReference type="Proteomes" id="UP000076532">
    <property type="component" value="Unassembled WGS sequence"/>
</dbReference>
<name>A0A166C4Q1_9AGAM</name>
<dbReference type="AlphaFoldDB" id="A0A166C4Q1"/>
<evidence type="ECO:0000313" key="2">
    <source>
        <dbReference type="EMBL" id="KZP13291.1"/>
    </source>
</evidence>